<dbReference type="EMBL" id="JAEEGA010000017">
    <property type="protein sequence ID" value="MBP1043521.1"/>
    <property type="molecule type" value="Genomic_DNA"/>
</dbReference>
<dbReference type="Proteomes" id="UP000674938">
    <property type="component" value="Unassembled WGS sequence"/>
</dbReference>
<sequence>MLLKRSKYSGYILFESLLAFAVATLILIQLIPLILFMEEKKQHNRDKLEVYRYFSEIANGFYSHGKADLTGKKSNGLLISAQVIDTVEQMRGIELEMAGEQFEIIWLSEREEVK</sequence>
<evidence type="ECO:0000313" key="2">
    <source>
        <dbReference type="EMBL" id="MBP1043521.1"/>
    </source>
</evidence>
<gene>
    <name evidence="2" type="ORF">I6N95_21070</name>
</gene>
<dbReference type="AlphaFoldDB" id="A0A940PH93"/>
<keyword evidence="1" id="KW-0472">Membrane</keyword>
<evidence type="ECO:0000256" key="1">
    <source>
        <dbReference type="SAM" id="Phobius"/>
    </source>
</evidence>
<evidence type="ECO:0000313" key="3">
    <source>
        <dbReference type="Proteomes" id="UP000674938"/>
    </source>
</evidence>
<accession>A0A940PH93</accession>
<reference evidence="2" key="1">
    <citation type="submission" date="2020-12" db="EMBL/GenBank/DDBJ databases">
        <title>Vagococcus allomyrinae sp. nov. and Enterococcus lavae sp. nov., isolated from the larvae of Allomyrina dichotoma.</title>
        <authorList>
            <person name="Lee S.D."/>
        </authorList>
    </citation>
    <scope>NUCLEOTIDE SEQUENCE</scope>
    <source>
        <strain evidence="2">BWB3-3</strain>
    </source>
</reference>
<dbReference type="RefSeq" id="WP_209531333.1">
    <property type="nucleotide sequence ID" value="NZ_JAEEGA010000017.1"/>
</dbReference>
<feature type="transmembrane region" description="Helical" evidence="1">
    <location>
        <begin position="12"/>
        <end position="37"/>
    </location>
</feature>
<keyword evidence="3" id="KW-1185">Reference proteome</keyword>
<proteinExistence type="predicted"/>
<keyword evidence="1" id="KW-1133">Transmembrane helix</keyword>
<organism evidence="2 3">
    <name type="scientific">Vagococcus allomyrinae</name>
    <dbReference type="NCBI Taxonomy" id="2794353"/>
    <lineage>
        <taxon>Bacteria</taxon>
        <taxon>Bacillati</taxon>
        <taxon>Bacillota</taxon>
        <taxon>Bacilli</taxon>
        <taxon>Lactobacillales</taxon>
        <taxon>Enterococcaceae</taxon>
        <taxon>Vagococcus</taxon>
    </lineage>
</organism>
<protein>
    <submittedName>
        <fullName evidence="2">Uncharacterized protein</fullName>
    </submittedName>
</protein>
<comment type="caution">
    <text evidence="2">The sequence shown here is derived from an EMBL/GenBank/DDBJ whole genome shotgun (WGS) entry which is preliminary data.</text>
</comment>
<keyword evidence="1" id="KW-0812">Transmembrane</keyword>
<name>A0A940PH93_9ENTE</name>